<gene>
    <name evidence="2" type="ORF">LCGC14_2586200</name>
</gene>
<reference evidence="2" key="1">
    <citation type="journal article" date="2015" name="Nature">
        <title>Complex archaea that bridge the gap between prokaryotes and eukaryotes.</title>
        <authorList>
            <person name="Spang A."/>
            <person name="Saw J.H."/>
            <person name="Jorgensen S.L."/>
            <person name="Zaremba-Niedzwiedzka K."/>
            <person name="Martijn J."/>
            <person name="Lind A.E."/>
            <person name="van Eijk R."/>
            <person name="Schleper C."/>
            <person name="Guy L."/>
            <person name="Ettema T.J."/>
        </authorList>
    </citation>
    <scope>NUCLEOTIDE SEQUENCE</scope>
</reference>
<dbReference type="InterPro" id="IPR003010">
    <property type="entry name" value="C-N_Hydrolase"/>
</dbReference>
<dbReference type="Gene3D" id="3.60.110.10">
    <property type="entry name" value="Carbon-nitrogen hydrolase"/>
    <property type="match status" value="1"/>
</dbReference>
<feature type="non-terminal residue" evidence="2">
    <location>
        <position position="104"/>
    </location>
</feature>
<feature type="domain" description="CN hydrolase" evidence="1">
    <location>
        <begin position="1"/>
        <end position="104"/>
    </location>
</feature>
<evidence type="ECO:0000259" key="1">
    <source>
        <dbReference type="PROSITE" id="PS50263"/>
    </source>
</evidence>
<dbReference type="AlphaFoldDB" id="A0A0F9ACW9"/>
<organism evidence="2">
    <name type="scientific">marine sediment metagenome</name>
    <dbReference type="NCBI Taxonomy" id="412755"/>
    <lineage>
        <taxon>unclassified sequences</taxon>
        <taxon>metagenomes</taxon>
        <taxon>ecological metagenomes</taxon>
    </lineage>
</organism>
<name>A0A0F9ACW9_9ZZZZ</name>
<protein>
    <recommendedName>
        <fullName evidence="1">CN hydrolase domain-containing protein</fullName>
    </recommendedName>
</protein>
<dbReference type="PROSITE" id="PS50263">
    <property type="entry name" value="CN_HYDROLASE"/>
    <property type="match status" value="1"/>
</dbReference>
<dbReference type="InterPro" id="IPR036526">
    <property type="entry name" value="C-N_Hydrolase_sf"/>
</dbReference>
<comment type="caution">
    <text evidence="2">The sequence shown here is derived from an EMBL/GenBank/DDBJ whole genome shotgun (WGS) entry which is preliminary data.</text>
</comment>
<dbReference type="EMBL" id="LAZR01043299">
    <property type="protein sequence ID" value="KKL07424.1"/>
    <property type="molecule type" value="Genomic_DNA"/>
</dbReference>
<proteinExistence type="predicted"/>
<dbReference type="SUPFAM" id="SSF56317">
    <property type="entry name" value="Carbon-nitrogen hydrolase"/>
    <property type="match status" value="1"/>
</dbReference>
<accession>A0A0F9ACW9</accession>
<sequence length="104" mass="11911">MVNEELLLQGYALLETIPPNYKYRQTFKELAKELRMAIALTYLERWDRAPRNSVSLIDRHGKILMTYAKVHTCDFSMEAACTPGDDFYVCTLDTDKGDVKIGGM</sequence>
<evidence type="ECO:0000313" key="2">
    <source>
        <dbReference type="EMBL" id="KKL07424.1"/>
    </source>
</evidence>
<dbReference type="Pfam" id="PF00795">
    <property type="entry name" value="CN_hydrolase"/>
    <property type="match status" value="1"/>
</dbReference>